<keyword evidence="1" id="KW-0472">Membrane</keyword>
<name>A0A7Z8K2D7_9CELL</name>
<dbReference type="EMBL" id="SZYE01000028">
    <property type="protein sequence ID" value="TKR24728.1"/>
    <property type="molecule type" value="Genomic_DNA"/>
</dbReference>
<evidence type="ECO:0000313" key="3">
    <source>
        <dbReference type="Proteomes" id="UP000308121"/>
    </source>
</evidence>
<sequence>MPSTPPASRVLNAAVTGLASTAYYATPDLIRSRAGRGWAKAALTGVVLAASVPDLRRGLEESRARRAAAAQDPEEEQVDWQELWSSMSPGRRASVCAAGAAVLAVSVGSVVGIERAVFRRGERRRAAGVRFAHTRPAVVWGVLGTALALLPDDTGTPPRPLPRA</sequence>
<dbReference type="OrthoDB" id="5197139at2"/>
<keyword evidence="1" id="KW-0812">Transmembrane</keyword>
<protein>
    <recommendedName>
        <fullName evidence="4">Peptidase S9</fullName>
    </recommendedName>
</protein>
<dbReference type="RefSeq" id="WP_154728774.1">
    <property type="nucleotide sequence ID" value="NZ_SZYE01000028.1"/>
</dbReference>
<accession>A0A7Z8K2D7</accession>
<dbReference type="Proteomes" id="UP000308121">
    <property type="component" value="Unassembled WGS sequence"/>
</dbReference>
<reference evidence="2 3" key="1">
    <citation type="submission" date="2019-05" db="EMBL/GenBank/DDBJ databases">
        <title>Genome sequence of Cellulomonas hominis strain CS1.</title>
        <authorList>
            <person name="Belmont J."/>
            <person name="Maclea K.S."/>
        </authorList>
    </citation>
    <scope>NUCLEOTIDE SEQUENCE [LARGE SCALE GENOMIC DNA]</scope>
    <source>
        <strain evidence="2 3">CS1</strain>
    </source>
</reference>
<proteinExistence type="predicted"/>
<comment type="caution">
    <text evidence="2">The sequence shown here is derived from an EMBL/GenBank/DDBJ whole genome shotgun (WGS) entry which is preliminary data.</text>
</comment>
<dbReference type="AlphaFoldDB" id="A0A7Z8K2D7"/>
<feature type="transmembrane region" description="Helical" evidence="1">
    <location>
        <begin position="134"/>
        <end position="151"/>
    </location>
</feature>
<feature type="transmembrane region" description="Helical" evidence="1">
    <location>
        <begin position="92"/>
        <end position="113"/>
    </location>
</feature>
<evidence type="ECO:0008006" key="4">
    <source>
        <dbReference type="Google" id="ProtNLM"/>
    </source>
</evidence>
<evidence type="ECO:0000313" key="2">
    <source>
        <dbReference type="EMBL" id="TKR24728.1"/>
    </source>
</evidence>
<evidence type="ECO:0000256" key="1">
    <source>
        <dbReference type="SAM" id="Phobius"/>
    </source>
</evidence>
<organism evidence="2 3">
    <name type="scientific">Cellulomonas hominis</name>
    <dbReference type="NCBI Taxonomy" id="156981"/>
    <lineage>
        <taxon>Bacteria</taxon>
        <taxon>Bacillati</taxon>
        <taxon>Actinomycetota</taxon>
        <taxon>Actinomycetes</taxon>
        <taxon>Micrococcales</taxon>
        <taxon>Cellulomonadaceae</taxon>
        <taxon>Cellulomonas</taxon>
    </lineage>
</organism>
<gene>
    <name evidence="2" type="ORF">FA014_05880</name>
</gene>
<keyword evidence="1" id="KW-1133">Transmembrane helix</keyword>